<evidence type="ECO:0000313" key="2">
    <source>
        <dbReference type="Proteomes" id="UP000609849"/>
    </source>
</evidence>
<evidence type="ECO:0000313" key="1">
    <source>
        <dbReference type="EMBL" id="MBC5998298.1"/>
    </source>
</evidence>
<organism evidence="1 2">
    <name type="scientific">Romboutsia faecis</name>
    <dbReference type="NCBI Taxonomy" id="2764597"/>
    <lineage>
        <taxon>Bacteria</taxon>
        <taxon>Bacillati</taxon>
        <taxon>Bacillota</taxon>
        <taxon>Clostridia</taxon>
        <taxon>Peptostreptococcales</taxon>
        <taxon>Peptostreptococcaceae</taxon>
        <taxon>Romboutsia</taxon>
    </lineage>
</organism>
<dbReference type="RefSeq" id="WP_153972937.1">
    <property type="nucleotide sequence ID" value="NZ_JACRWE010000014.1"/>
</dbReference>
<protein>
    <recommendedName>
        <fullName evidence="3">PemI</fullName>
    </recommendedName>
</protein>
<accession>A0ABR7JTQ6</accession>
<name>A0ABR7JTQ6_9FIRM</name>
<keyword evidence="2" id="KW-1185">Reference proteome</keyword>
<dbReference type="EMBL" id="JACRWE010000014">
    <property type="protein sequence ID" value="MBC5998298.1"/>
    <property type="molecule type" value="Genomic_DNA"/>
</dbReference>
<proteinExistence type="predicted"/>
<reference evidence="1 2" key="1">
    <citation type="submission" date="2020-08" db="EMBL/GenBank/DDBJ databases">
        <authorList>
            <person name="Liu C."/>
            <person name="Sun Q."/>
        </authorList>
    </citation>
    <scope>NUCLEOTIDE SEQUENCE [LARGE SCALE GENOMIC DNA]</scope>
    <source>
        <strain evidence="1 2">NSJ-18</strain>
    </source>
</reference>
<evidence type="ECO:0008006" key="3">
    <source>
        <dbReference type="Google" id="ProtNLM"/>
    </source>
</evidence>
<comment type="caution">
    <text evidence="1">The sequence shown here is derived from an EMBL/GenBank/DDBJ whole genome shotgun (WGS) entry which is preliminary data.</text>
</comment>
<sequence length="63" mass="7163">METRTRKLNINKVGGNASAGAKRASIGLPMPWLEQMDLNEDYRDVNLSFDGKRIIIEKKDLED</sequence>
<dbReference type="Proteomes" id="UP000609849">
    <property type="component" value="Unassembled WGS sequence"/>
</dbReference>
<gene>
    <name evidence="1" type="ORF">H8923_16230</name>
</gene>